<proteinExistence type="inferred from homology"/>
<evidence type="ECO:0000256" key="11">
    <source>
        <dbReference type="ARBA" id="ARBA00023163"/>
    </source>
</evidence>
<keyword evidence="9" id="KW-0805">Transcription regulation</keyword>
<dbReference type="InterPro" id="IPR036390">
    <property type="entry name" value="WH_DNA-bd_sf"/>
</dbReference>
<comment type="cofactor">
    <cofactor evidence="12">
        <name>Mn(2+)</name>
        <dbReference type="ChEBI" id="CHEBI:29035"/>
    </cofactor>
    <cofactor evidence="12">
        <name>Fe(2+)</name>
        <dbReference type="ChEBI" id="CHEBI:29033"/>
    </cofactor>
    <text evidence="12">Binds 1 Mn(2+) or Fe(2+) ion per subunit.</text>
</comment>
<evidence type="ECO:0000256" key="13">
    <source>
        <dbReference type="SAM" id="MobiDB-lite"/>
    </source>
</evidence>
<evidence type="ECO:0000313" key="15">
    <source>
        <dbReference type="Proteomes" id="UP000280346"/>
    </source>
</evidence>
<dbReference type="OrthoDB" id="8659436at2"/>
<dbReference type="GO" id="GO:0045892">
    <property type="term" value="P:negative regulation of DNA-templated transcription"/>
    <property type="evidence" value="ECO:0007669"/>
    <property type="project" value="TreeGrafter"/>
</dbReference>
<dbReference type="RefSeq" id="WP_127002185.1">
    <property type="nucleotide sequence ID" value="NZ_CP173193.1"/>
</dbReference>
<dbReference type="Pfam" id="PF01475">
    <property type="entry name" value="FUR"/>
    <property type="match status" value="1"/>
</dbReference>
<organism evidence="14 15">
    <name type="scientific">Azospirillum doebereinerae</name>
    <dbReference type="NCBI Taxonomy" id="92933"/>
    <lineage>
        <taxon>Bacteria</taxon>
        <taxon>Pseudomonadati</taxon>
        <taxon>Pseudomonadota</taxon>
        <taxon>Alphaproteobacteria</taxon>
        <taxon>Rhodospirillales</taxon>
        <taxon>Azospirillaceae</taxon>
        <taxon>Azospirillum</taxon>
    </lineage>
</organism>
<dbReference type="GO" id="GO:0003700">
    <property type="term" value="F:DNA-binding transcription factor activity"/>
    <property type="evidence" value="ECO:0007669"/>
    <property type="project" value="InterPro"/>
</dbReference>
<comment type="subcellular location">
    <subcellularLocation>
        <location evidence="1">Cytoplasm</location>
    </subcellularLocation>
</comment>
<dbReference type="CDD" id="cd07153">
    <property type="entry name" value="Fur_like"/>
    <property type="match status" value="1"/>
</dbReference>
<dbReference type="PANTHER" id="PTHR33202:SF2">
    <property type="entry name" value="FERRIC UPTAKE REGULATION PROTEIN"/>
    <property type="match status" value="1"/>
</dbReference>
<dbReference type="InterPro" id="IPR036388">
    <property type="entry name" value="WH-like_DNA-bd_sf"/>
</dbReference>
<keyword evidence="12" id="KW-0408">Iron</keyword>
<keyword evidence="15" id="KW-1185">Reference proteome</keyword>
<dbReference type="GO" id="GO:0005829">
    <property type="term" value="C:cytosol"/>
    <property type="evidence" value="ECO:0007669"/>
    <property type="project" value="TreeGrafter"/>
</dbReference>
<keyword evidence="6" id="KW-0678">Repressor</keyword>
<dbReference type="SUPFAM" id="SSF46785">
    <property type="entry name" value="Winged helix' DNA-binding domain"/>
    <property type="match status" value="1"/>
</dbReference>
<feature type="region of interest" description="Disordered" evidence="13">
    <location>
        <begin position="144"/>
        <end position="171"/>
    </location>
</feature>
<dbReference type="Proteomes" id="UP000280346">
    <property type="component" value="Unassembled WGS sequence"/>
</dbReference>
<dbReference type="GO" id="GO:1900376">
    <property type="term" value="P:regulation of secondary metabolite biosynthetic process"/>
    <property type="evidence" value="ECO:0007669"/>
    <property type="project" value="TreeGrafter"/>
</dbReference>
<keyword evidence="10" id="KW-0238">DNA-binding</keyword>
<evidence type="ECO:0000256" key="6">
    <source>
        <dbReference type="ARBA" id="ARBA00022491"/>
    </source>
</evidence>
<evidence type="ECO:0000256" key="9">
    <source>
        <dbReference type="ARBA" id="ARBA00023015"/>
    </source>
</evidence>
<accession>A0A433J3J0</accession>
<evidence type="ECO:0000256" key="10">
    <source>
        <dbReference type="ARBA" id="ARBA00023125"/>
    </source>
</evidence>
<evidence type="ECO:0000313" key="14">
    <source>
        <dbReference type="EMBL" id="RUQ66339.1"/>
    </source>
</evidence>
<sequence>MTSLERLCQERGLSMSRQRRLIIRVLSEARTHLSAADLHQRVTELDPDISLATIYRTLTIFEEEGVLKRLDFGDRKMRYEQADKEPHDHLLDTTDGSVVEFQAPEVAALLATIAARLGYRLDGYRLDVFASPDDSRAESARACVTAVQPPAKRPRSRHHHHDGREHSAPGR</sequence>
<dbReference type="Gene3D" id="1.10.10.10">
    <property type="entry name" value="Winged helix-like DNA-binding domain superfamily/Winged helix DNA-binding domain"/>
    <property type="match status" value="1"/>
</dbReference>
<comment type="subunit">
    <text evidence="3">Homodimer.</text>
</comment>
<evidence type="ECO:0000256" key="8">
    <source>
        <dbReference type="ARBA" id="ARBA00022833"/>
    </source>
</evidence>
<name>A0A433J3J0_9PROT</name>
<comment type="similarity">
    <text evidence="2">Belongs to the Fur family.</text>
</comment>
<dbReference type="Gene3D" id="3.30.1490.190">
    <property type="match status" value="1"/>
</dbReference>
<keyword evidence="11" id="KW-0804">Transcription</keyword>
<evidence type="ECO:0000256" key="1">
    <source>
        <dbReference type="ARBA" id="ARBA00004496"/>
    </source>
</evidence>
<keyword evidence="5" id="KW-0963">Cytoplasm</keyword>
<gene>
    <name evidence="14" type="ORF">EJ913_22755</name>
</gene>
<dbReference type="GO" id="GO:0000976">
    <property type="term" value="F:transcription cis-regulatory region binding"/>
    <property type="evidence" value="ECO:0007669"/>
    <property type="project" value="TreeGrafter"/>
</dbReference>
<evidence type="ECO:0000256" key="12">
    <source>
        <dbReference type="PIRSR" id="PIRSR602481-2"/>
    </source>
</evidence>
<evidence type="ECO:0000256" key="3">
    <source>
        <dbReference type="ARBA" id="ARBA00011738"/>
    </source>
</evidence>
<dbReference type="PANTHER" id="PTHR33202">
    <property type="entry name" value="ZINC UPTAKE REGULATION PROTEIN"/>
    <property type="match status" value="1"/>
</dbReference>
<feature type="compositionally biased region" description="Basic residues" evidence="13">
    <location>
        <begin position="152"/>
        <end position="161"/>
    </location>
</feature>
<dbReference type="InterPro" id="IPR043135">
    <property type="entry name" value="Fur_C"/>
</dbReference>
<keyword evidence="8" id="KW-0862">Zinc</keyword>
<protein>
    <recommendedName>
        <fullName evidence="4">Ferric uptake regulation protein</fullName>
    </recommendedName>
</protein>
<comment type="caution">
    <text evidence="14">The sequence shown here is derived from an EMBL/GenBank/DDBJ whole genome shotgun (WGS) entry which is preliminary data.</text>
</comment>
<evidence type="ECO:0000256" key="2">
    <source>
        <dbReference type="ARBA" id="ARBA00007957"/>
    </source>
</evidence>
<evidence type="ECO:0000256" key="4">
    <source>
        <dbReference type="ARBA" id="ARBA00020910"/>
    </source>
</evidence>
<keyword evidence="7 12" id="KW-0479">Metal-binding</keyword>
<feature type="compositionally biased region" description="Basic and acidic residues" evidence="13">
    <location>
        <begin position="162"/>
        <end position="171"/>
    </location>
</feature>
<reference evidence="14 15" key="1">
    <citation type="submission" date="2018-12" db="EMBL/GenBank/DDBJ databases">
        <authorList>
            <person name="Yang Y."/>
        </authorList>
    </citation>
    <scope>NUCLEOTIDE SEQUENCE [LARGE SCALE GENOMIC DNA]</scope>
    <source>
        <strain evidence="14 15">GSF71</strain>
    </source>
</reference>
<dbReference type="InterPro" id="IPR002481">
    <property type="entry name" value="FUR"/>
</dbReference>
<evidence type="ECO:0000256" key="5">
    <source>
        <dbReference type="ARBA" id="ARBA00022490"/>
    </source>
</evidence>
<dbReference type="AlphaFoldDB" id="A0A433J3J0"/>
<feature type="binding site" evidence="12">
    <location>
        <position position="88"/>
    </location>
    <ligand>
        <name>Fe cation</name>
        <dbReference type="ChEBI" id="CHEBI:24875"/>
    </ligand>
</feature>
<dbReference type="EMBL" id="RZIJ01000021">
    <property type="protein sequence ID" value="RUQ66339.1"/>
    <property type="molecule type" value="Genomic_DNA"/>
</dbReference>
<evidence type="ECO:0000256" key="7">
    <source>
        <dbReference type="ARBA" id="ARBA00022723"/>
    </source>
</evidence>
<dbReference type="GO" id="GO:0008270">
    <property type="term" value="F:zinc ion binding"/>
    <property type="evidence" value="ECO:0007669"/>
    <property type="project" value="TreeGrafter"/>
</dbReference>